<feature type="transmembrane region" description="Helical" evidence="10">
    <location>
        <begin position="319"/>
        <end position="339"/>
    </location>
</feature>
<feature type="transmembrane region" description="Helical" evidence="10">
    <location>
        <begin position="164"/>
        <end position="184"/>
    </location>
</feature>
<dbReference type="InterPro" id="IPR002528">
    <property type="entry name" value="MATE_fam"/>
</dbReference>
<evidence type="ECO:0000313" key="12">
    <source>
        <dbReference type="Proteomes" id="UP000216024"/>
    </source>
</evidence>
<feature type="transmembrane region" description="Helical" evidence="10">
    <location>
        <begin position="359"/>
        <end position="380"/>
    </location>
</feature>
<name>A0A267MBG6_9FIRM</name>
<evidence type="ECO:0000256" key="7">
    <source>
        <dbReference type="ARBA" id="ARBA00022989"/>
    </source>
</evidence>
<feature type="transmembrane region" description="Helical" evidence="10">
    <location>
        <begin position="134"/>
        <end position="152"/>
    </location>
</feature>
<dbReference type="CDD" id="cd13143">
    <property type="entry name" value="MATE_MepA_like"/>
    <property type="match status" value="1"/>
</dbReference>
<keyword evidence="5" id="KW-1003">Cell membrane</keyword>
<feature type="transmembrane region" description="Helical" evidence="10">
    <location>
        <begin position="61"/>
        <end position="81"/>
    </location>
</feature>
<evidence type="ECO:0000256" key="9">
    <source>
        <dbReference type="ARBA" id="ARBA00023251"/>
    </source>
</evidence>
<feature type="transmembrane region" description="Helical" evidence="10">
    <location>
        <begin position="93"/>
        <end position="114"/>
    </location>
</feature>
<evidence type="ECO:0000256" key="10">
    <source>
        <dbReference type="SAM" id="Phobius"/>
    </source>
</evidence>
<feature type="transmembrane region" description="Helical" evidence="10">
    <location>
        <begin position="244"/>
        <end position="265"/>
    </location>
</feature>
<gene>
    <name evidence="11" type="ORF">CCE28_21115</name>
</gene>
<dbReference type="GO" id="GO:0005886">
    <property type="term" value="C:plasma membrane"/>
    <property type="evidence" value="ECO:0007669"/>
    <property type="project" value="UniProtKB-SubCell"/>
</dbReference>
<evidence type="ECO:0000256" key="4">
    <source>
        <dbReference type="ARBA" id="ARBA00022448"/>
    </source>
</evidence>
<dbReference type="GO" id="GO:0042910">
    <property type="term" value="F:xenobiotic transmembrane transporter activity"/>
    <property type="evidence" value="ECO:0007669"/>
    <property type="project" value="InterPro"/>
</dbReference>
<dbReference type="Pfam" id="PF01554">
    <property type="entry name" value="MatE"/>
    <property type="match status" value="2"/>
</dbReference>
<keyword evidence="7 10" id="KW-1133">Transmembrane helix</keyword>
<evidence type="ECO:0000256" key="1">
    <source>
        <dbReference type="ARBA" id="ARBA00004651"/>
    </source>
</evidence>
<dbReference type="RefSeq" id="WP_095136136.1">
    <property type="nucleotide sequence ID" value="NZ_NIBG01000037.1"/>
</dbReference>
<dbReference type="AlphaFoldDB" id="A0A267MBG6"/>
<keyword evidence="4" id="KW-0813">Transport</keyword>
<dbReference type="InterPro" id="IPR045070">
    <property type="entry name" value="MATE_MepA-like"/>
</dbReference>
<comment type="caution">
    <text evidence="11">The sequence shown here is derived from an EMBL/GenBank/DDBJ whole genome shotgun (WGS) entry which is preliminary data.</text>
</comment>
<evidence type="ECO:0000256" key="6">
    <source>
        <dbReference type="ARBA" id="ARBA00022692"/>
    </source>
</evidence>
<dbReference type="GO" id="GO:0015297">
    <property type="term" value="F:antiporter activity"/>
    <property type="evidence" value="ECO:0007669"/>
    <property type="project" value="InterPro"/>
</dbReference>
<keyword evidence="6 10" id="KW-0812">Transmembrane</keyword>
<dbReference type="InterPro" id="IPR048279">
    <property type="entry name" value="MdtK-like"/>
</dbReference>
<reference evidence="11 12" key="1">
    <citation type="submission" date="2017-06" db="EMBL/GenBank/DDBJ databases">
        <title>Draft genome sequence of anaerobic fermentative bacterium Anaeromicrobium sediminis DY2726D isolated from West Pacific Ocean sediments.</title>
        <authorList>
            <person name="Zeng X."/>
        </authorList>
    </citation>
    <scope>NUCLEOTIDE SEQUENCE [LARGE SCALE GENOMIC DNA]</scope>
    <source>
        <strain evidence="11 12">DY2726D</strain>
    </source>
</reference>
<sequence length="452" mass="49007">MNKNILGTGEISKLFIKYSIPAIISMIIAGAQTIIDGIFLGNFVGQNALASVNMVQPFMQVIIGFSMIISVGSLSFIGRSLGECKKEEAQNIFKTAFVSITTVSLAIALIGRLFSEEIAVLLGANKVLLEGVSIYIRTISIFAPLMCLMFLFGFTNRVVGKPELYLKGMILSIIVNISLDFILIKELSLGIMGAAFATGTAYVSAFFIVVRPMLDKKNIVNIFSGKFDKSTIVPMAYNGSSEGVIAIAIATTAYVFNMAFMKIAGEAGVAAFTTINYISQFGTLIMFGISDGIGPILSYNYGYKKHDRLNNTLKLASRVNIVVGVVLFFILFGFGKQLVSLFASGNEEILNLAVSGSKLYAFSFLLCGFNIINSGYFTAIGDAKASIIIAASRGIVFIILGINILPMTLGMSGVWLTVPFAECMTFIIGMYLIKQNNNLMDKKDLNYEHLRC</sequence>
<feature type="transmembrane region" description="Helical" evidence="10">
    <location>
        <begin position="413"/>
        <end position="433"/>
    </location>
</feature>
<dbReference type="PANTHER" id="PTHR43823:SF3">
    <property type="entry name" value="MULTIDRUG EXPORT PROTEIN MEPA"/>
    <property type="match status" value="1"/>
</dbReference>
<evidence type="ECO:0000256" key="8">
    <source>
        <dbReference type="ARBA" id="ARBA00023136"/>
    </source>
</evidence>
<dbReference type="InterPro" id="IPR051327">
    <property type="entry name" value="MATE_MepA_subfamily"/>
</dbReference>
<dbReference type="OrthoDB" id="9808954at2"/>
<keyword evidence="8 10" id="KW-0472">Membrane</keyword>
<dbReference type="EMBL" id="NIBG01000037">
    <property type="protein sequence ID" value="PAB56205.1"/>
    <property type="molecule type" value="Genomic_DNA"/>
</dbReference>
<accession>A0A267MBG6</accession>
<dbReference type="PANTHER" id="PTHR43823">
    <property type="entry name" value="SPORULATION PROTEIN YKVU"/>
    <property type="match status" value="1"/>
</dbReference>
<feature type="transmembrane region" description="Helical" evidence="10">
    <location>
        <begin position="190"/>
        <end position="210"/>
    </location>
</feature>
<evidence type="ECO:0000256" key="2">
    <source>
        <dbReference type="ARBA" id="ARBA00008417"/>
    </source>
</evidence>
<comment type="similarity">
    <text evidence="2">Belongs to the multi antimicrobial extrusion (MATE) (TC 2.A.66.1) family. MepA subfamily.</text>
</comment>
<dbReference type="PIRSF" id="PIRSF006603">
    <property type="entry name" value="DinF"/>
    <property type="match status" value="1"/>
</dbReference>
<feature type="transmembrane region" description="Helical" evidence="10">
    <location>
        <begin position="20"/>
        <end position="41"/>
    </location>
</feature>
<keyword evidence="12" id="KW-1185">Reference proteome</keyword>
<dbReference type="Proteomes" id="UP000216024">
    <property type="component" value="Unassembled WGS sequence"/>
</dbReference>
<feature type="transmembrane region" description="Helical" evidence="10">
    <location>
        <begin position="277"/>
        <end position="298"/>
    </location>
</feature>
<evidence type="ECO:0000313" key="11">
    <source>
        <dbReference type="EMBL" id="PAB56205.1"/>
    </source>
</evidence>
<feature type="transmembrane region" description="Helical" evidence="10">
    <location>
        <begin position="387"/>
        <end position="407"/>
    </location>
</feature>
<comment type="subcellular location">
    <subcellularLocation>
        <location evidence="1">Cell membrane</location>
        <topology evidence="1">Multi-pass membrane protein</topology>
    </subcellularLocation>
</comment>
<evidence type="ECO:0000256" key="3">
    <source>
        <dbReference type="ARBA" id="ARBA00022106"/>
    </source>
</evidence>
<organism evidence="11 12">
    <name type="scientific">Anaeromicrobium sediminis</name>
    <dbReference type="NCBI Taxonomy" id="1478221"/>
    <lineage>
        <taxon>Bacteria</taxon>
        <taxon>Bacillati</taxon>
        <taxon>Bacillota</taxon>
        <taxon>Clostridia</taxon>
        <taxon>Peptostreptococcales</taxon>
        <taxon>Thermotaleaceae</taxon>
        <taxon>Anaeromicrobium</taxon>
    </lineage>
</organism>
<keyword evidence="9" id="KW-0046">Antibiotic resistance</keyword>
<evidence type="ECO:0000256" key="5">
    <source>
        <dbReference type="ARBA" id="ARBA00022475"/>
    </source>
</evidence>
<protein>
    <recommendedName>
        <fullName evidence="3">Multidrug export protein MepA</fullName>
    </recommendedName>
</protein>
<dbReference type="GO" id="GO:0046677">
    <property type="term" value="P:response to antibiotic"/>
    <property type="evidence" value="ECO:0007669"/>
    <property type="project" value="UniProtKB-KW"/>
</dbReference>
<proteinExistence type="inferred from homology"/>